<proteinExistence type="predicted"/>
<accession>A0AAV0AY80</accession>
<dbReference type="GO" id="GO:0031122">
    <property type="term" value="P:cytoplasmic microtubule organization"/>
    <property type="evidence" value="ECO:0007669"/>
    <property type="project" value="TreeGrafter"/>
</dbReference>
<dbReference type="GO" id="GO:0005938">
    <property type="term" value="C:cell cortex"/>
    <property type="evidence" value="ECO:0007669"/>
    <property type="project" value="TreeGrafter"/>
</dbReference>
<dbReference type="PANTHER" id="PTHR10676:SF314">
    <property type="entry name" value="CYTOPLASMIC DYNEIN 1 HEAVY CHAIN 1"/>
    <property type="match status" value="1"/>
</dbReference>
<sequence length="123" mass="14261">MWEGWAYHLNQANLKYTRHELSQAEYLSTADDQLGWQSKSLSPDNLCTENVIMLKRFNLCPLVKDPLSKTTSFQLNEYKDRKMTVKSFLDEAFVKSLKSALHFGTLLSIQDFENLVSILKLEL</sequence>
<dbReference type="GO" id="GO:0007052">
    <property type="term" value="P:mitotic spindle organization"/>
    <property type="evidence" value="ECO:0007669"/>
    <property type="project" value="TreeGrafter"/>
</dbReference>
<feature type="domain" description="Dynein heavy chain ATP-binding dynein motor region" evidence="1">
    <location>
        <begin position="36"/>
        <end position="119"/>
    </location>
</feature>
<gene>
    <name evidence="2" type="ORF">PPACK8108_LOCUS8594</name>
</gene>
<dbReference type="PANTHER" id="PTHR10676">
    <property type="entry name" value="DYNEIN HEAVY CHAIN FAMILY PROTEIN"/>
    <property type="match status" value="1"/>
</dbReference>
<name>A0AAV0AY80_PHAPC</name>
<dbReference type="GO" id="GO:0007018">
    <property type="term" value="P:microtubule-based movement"/>
    <property type="evidence" value="ECO:0007669"/>
    <property type="project" value="InterPro"/>
</dbReference>
<dbReference type="InterPro" id="IPR035706">
    <property type="entry name" value="AAA_9"/>
</dbReference>
<evidence type="ECO:0000259" key="1">
    <source>
        <dbReference type="Pfam" id="PF12781"/>
    </source>
</evidence>
<evidence type="ECO:0000313" key="3">
    <source>
        <dbReference type="Proteomes" id="UP001153365"/>
    </source>
</evidence>
<dbReference type="Pfam" id="PF12781">
    <property type="entry name" value="AAA_9"/>
    <property type="match status" value="1"/>
</dbReference>
<evidence type="ECO:0000313" key="2">
    <source>
        <dbReference type="EMBL" id="CAH7673708.1"/>
    </source>
</evidence>
<keyword evidence="3" id="KW-1185">Reference proteome</keyword>
<dbReference type="Gene3D" id="3.40.50.300">
    <property type="entry name" value="P-loop containing nucleotide triphosphate hydrolases"/>
    <property type="match status" value="1"/>
</dbReference>
<reference evidence="2" key="1">
    <citation type="submission" date="2022-06" db="EMBL/GenBank/DDBJ databases">
        <authorList>
            <consortium name="SYNGENTA / RWTH Aachen University"/>
        </authorList>
    </citation>
    <scope>NUCLEOTIDE SEQUENCE</scope>
</reference>
<dbReference type="GO" id="GO:0005881">
    <property type="term" value="C:cytoplasmic microtubule"/>
    <property type="evidence" value="ECO:0007669"/>
    <property type="project" value="TreeGrafter"/>
</dbReference>
<protein>
    <recommendedName>
        <fullName evidence="1">Dynein heavy chain ATP-binding dynein motor region domain-containing protein</fullName>
    </recommendedName>
</protein>
<organism evidence="2 3">
    <name type="scientific">Phakopsora pachyrhizi</name>
    <name type="common">Asian soybean rust disease fungus</name>
    <dbReference type="NCBI Taxonomy" id="170000"/>
    <lineage>
        <taxon>Eukaryota</taxon>
        <taxon>Fungi</taxon>
        <taxon>Dikarya</taxon>
        <taxon>Basidiomycota</taxon>
        <taxon>Pucciniomycotina</taxon>
        <taxon>Pucciniomycetes</taxon>
        <taxon>Pucciniales</taxon>
        <taxon>Phakopsoraceae</taxon>
        <taxon>Phakopsora</taxon>
    </lineage>
</organism>
<dbReference type="AlphaFoldDB" id="A0AAV0AY80"/>
<dbReference type="GO" id="GO:0045505">
    <property type="term" value="F:dynein intermediate chain binding"/>
    <property type="evidence" value="ECO:0007669"/>
    <property type="project" value="InterPro"/>
</dbReference>
<dbReference type="Proteomes" id="UP001153365">
    <property type="component" value="Unassembled WGS sequence"/>
</dbReference>
<dbReference type="GO" id="GO:0007097">
    <property type="term" value="P:nuclear migration"/>
    <property type="evidence" value="ECO:0007669"/>
    <property type="project" value="TreeGrafter"/>
</dbReference>
<dbReference type="GO" id="GO:0051959">
    <property type="term" value="F:dynein light intermediate chain binding"/>
    <property type="evidence" value="ECO:0007669"/>
    <property type="project" value="InterPro"/>
</dbReference>
<dbReference type="EMBL" id="CALTRL010001788">
    <property type="protein sequence ID" value="CAH7673708.1"/>
    <property type="molecule type" value="Genomic_DNA"/>
</dbReference>
<dbReference type="InterPro" id="IPR026983">
    <property type="entry name" value="DHC"/>
</dbReference>
<comment type="caution">
    <text evidence="2">The sequence shown here is derived from an EMBL/GenBank/DDBJ whole genome shotgun (WGS) entry which is preliminary data.</text>
</comment>
<dbReference type="InterPro" id="IPR027417">
    <property type="entry name" value="P-loop_NTPase"/>
</dbReference>
<dbReference type="GO" id="GO:0008569">
    <property type="term" value="F:minus-end-directed microtubule motor activity"/>
    <property type="evidence" value="ECO:0007669"/>
    <property type="project" value="TreeGrafter"/>
</dbReference>
<dbReference type="GO" id="GO:0005868">
    <property type="term" value="C:cytoplasmic dynein complex"/>
    <property type="evidence" value="ECO:0007669"/>
    <property type="project" value="TreeGrafter"/>
</dbReference>